<gene>
    <name evidence="9" type="ORF">BDA99DRAFT_533778</name>
</gene>
<evidence type="ECO:0000313" key="10">
    <source>
        <dbReference type="Proteomes" id="UP001209540"/>
    </source>
</evidence>
<evidence type="ECO:0000256" key="5">
    <source>
        <dbReference type="ARBA" id="ARBA00023242"/>
    </source>
</evidence>
<evidence type="ECO:0000259" key="8">
    <source>
        <dbReference type="PROSITE" id="PS50888"/>
    </source>
</evidence>
<feature type="compositionally biased region" description="Polar residues" evidence="7">
    <location>
        <begin position="46"/>
        <end position="59"/>
    </location>
</feature>
<protein>
    <recommendedName>
        <fullName evidence="8">BHLH domain-containing protein</fullName>
    </recommendedName>
</protein>
<evidence type="ECO:0000256" key="6">
    <source>
        <dbReference type="SAM" id="Coils"/>
    </source>
</evidence>
<reference evidence="9" key="2">
    <citation type="submission" date="2023-02" db="EMBL/GenBank/DDBJ databases">
        <authorList>
            <consortium name="DOE Joint Genome Institute"/>
            <person name="Mondo S.J."/>
            <person name="Chang Y."/>
            <person name="Wang Y."/>
            <person name="Ahrendt S."/>
            <person name="Andreopoulos W."/>
            <person name="Barry K."/>
            <person name="Beard J."/>
            <person name="Benny G.L."/>
            <person name="Blankenship S."/>
            <person name="Bonito G."/>
            <person name="Cuomo C."/>
            <person name="Desiro A."/>
            <person name="Gervers K.A."/>
            <person name="Hundley H."/>
            <person name="Kuo A."/>
            <person name="LaButti K."/>
            <person name="Lang B.F."/>
            <person name="Lipzen A."/>
            <person name="O'Donnell K."/>
            <person name="Pangilinan J."/>
            <person name="Reynolds N."/>
            <person name="Sandor L."/>
            <person name="Smith M.W."/>
            <person name="Tsang A."/>
            <person name="Grigoriev I.V."/>
            <person name="Stajich J.E."/>
            <person name="Spatafora J.W."/>
        </authorList>
    </citation>
    <scope>NUCLEOTIDE SEQUENCE</scope>
    <source>
        <strain evidence="9">RSA 2281</strain>
    </source>
</reference>
<dbReference type="GO" id="GO:0003700">
    <property type="term" value="F:DNA-binding transcription factor activity"/>
    <property type="evidence" value="ECO:0007669"/>
    <property type="project" value="TreeGrafter"/>
</dbReference>
<feature type="region of interest" description="Disordered" evidence="7">
    <location>
        <begin position="304"/>
        <end position="337"/>
    </location>
</feature>
<evidence type="ECO:0000256" key="4">
    <source>
        <dbReference type="ARBA" id="ARBA00023163"/>
    </source>
</evidence>
<feature type="coiled-coil region" evidence="6">
    <location>
        <begin position="203"/>
        <end position="230"/>
    </location>
</feature>
<feature type="compositionally biased region" description="Basic and acidic residues" evidence="7">
    <location>
        <begin position="148"/>
        <end position="160"/>
    </location>
</feature>
<dbReference type="Proteomes" id="UP001209540">
    <property type="component" value="Unassembled WGS sequence"/>
</dbReference>
<evidence type="ECO:0000313" key="9">
    <source>
        <dbReference type="EMBL" id="KAI9272942.1"/>
    </source>
</evidence>
<feature type="compositionally biased region" description="Polar residues" evidence="7">
    <location>
        <begin position="103"/>
        <end position="112"/>
    </location>
</feature>
<sequence>MASNRDFSFIYQDASTDILCGPLQQLEDPAVLMLLQPHEQQQQQQHTMDSDVSQLHYDNSSGSSPSFLSPSHPLNTNDDNEKRTTPTVTTTHNGEISPETCWDSPSSETGGLTTTSINNTTTPESNSSSNNATSRRRSRTSPLSNPARRAEHNATERARRESLNGKFRLLASILPNLQNSKKPSKSQIIEKALEWVEHSLLSEERYQFELLRLEQENKRINDQLQQCLVSSQQHQSLQQSWPLHQTPPHDNGIHSNNNNNNYCYTAVPSPPSSTTTSVSSSNYSCGSNNSHTNVTPIMVTPSSTSVDVSLISQHQQQQYHHPPHQHQHPNHPHHSAS</sequence>
<keyword evidence="1" id="KW-0805">Transcription regulation</keyword>
<dbReference type="SUPFAM" id="SSF47459">
    <property type="entry name" value="HLH, helix-loop-helix DNA-binding domain"/>
    <property type="match status" value="1"/>
</dbReference>
<evidence type="ECO:0000256" key="2">
    <source>
        <dbReference type="ARBA" id="ARBA00023125"/>
    </source>
</evidence>
<dbReference type="EMBL" id="JAIXMP010000005">
    <property type="protein sequence ID" value="KAI9272942.1"/>
    <property type="molecule type" value="Genomic_DNA"/>
</dbReference>
<evidence type="ECO:0000256" key="3">
    <source>
        <dbReference type="ARBA" id="ARBA00023159"/>
    </source>
</evidence>
<evidence type="ECO:0000256" key="7">
    <source>
        <dbReference type="SAM" id="MobiDB-lite"/>
    </source>
</evidence>
<keyword evidence="10" id="KW-1185">Reference proteome</keyword>
<feature type="compositionally biased region" description="Polar residues" evidence="7">
    <location>
        <begin position="85"/>
        <end position="94"/>
    </location>
</feature>
<feature type="compositionally biased region" description="Low complexity" evidence="7">
    <location>
        <begin position="60"/>
        <end position="73"/>
    </location>
</feature>
<keyword evidence="3" id="KW-0010">Activator</keyword>
<proteinExistence type="predicted"/>
<feature type="compositionally biased region" description="Low complexity" evidence="7">
    <location>
        <begin position="113"/>
        <end position="133"/>
    </location>
</feature>
<feature type="domain" description="BHLH" evidence="8">
    <location>
        <begin position="147"/>
        <end position="199"/>
    </location>
</feature>
<organism evidence="9 10">
    <name type="scientific">Phascolomyces articulosus</name>
    <dbReference type="NCBI Taxonomy" id="60185"/>
    <lineage>
        <taxon>Eukaryota</taxon>
        <taxon>Fungi</taxon>
        <taxon>Fungi incertae sedis</taxon>
        <taxon>Mucoromycota</taxon>
        <taxon>Mucoromycotina</taxon>
        <taxon>Mucoromycetes</taxon>
        <taxon>Mucorales</taxon>
        <taxon>Lichtheimiaceae</taxon>
        <taxon>Phascolomyces</taxon>
    </lineage>
</organism>
<dbReference type="Pfam" id="PF00010">
    <property type="entry name" value="HLH"/>
    <property type="match status" value="1"/>
</dbReference>
<dbReference type="AlphaFoldDB" id="A0AAD5PI44"/>
<accession>A0AAD5PI44</accession>
<dbReference type="SMART" id="SM00353">
    <property type="entry name" value="HLH"/>
    <property type="match status" value="1"/>
</dbReference>
<dbReference type="PANTHER" id="PTHR10328">
    <property type="entry name" value="PROTEIN MAX MYC-ASSOCIATED FACTOR X"/>
    <property type="match status" value="1"/>
</dbReference>
<feature type="region of interest" description="Disordered" evidence="7">
    <location>
        <begin position="38"/>
        <end position="160"/>
    </location>
</feature>
<dbReference type="Gene3D" id="4.10.280.10">
    <property type="entry name" value="Helix-loop-helix DNA-binding domain"/>
    <property type="match status" value="1"/>
</dbReference>
<dbReference type="PROSITE" id="PS50888">
    <property type="entry name" value="BHLH"/>
    <property type="match status" value="1"/>
</dbReference>
<keyword evidence="5" id="KW-0539">Nucleus</keyword>
<dbReference type="PANTHER" id="PTHR10328:SF3">
    <property type="entry name" value="PROTEIN MAX"/>
    <property type="match status" value="1"/>
</dbReference>
<evidence type="ECO:0000256" key="1">
    <source>
        <dbReference type="ARBA" id="ARBA00023015"/>
    </source>
</evidence>
<dbReference type="GO" id="GO:0003677">
    <property type="term" value="F:DNA binding"/>
    <property type="evidence" value="ECO:0007669"/>
    <property type="project" value="UniProtKB-KW"/>
</dbReference>
<dbReference type="GO" id="GO:0046983">
    <property type="term" value="F:protein dimerization activity"/>
    <property type="evidence" value="ECO:0007669"/>
    <property type="project" value="InterPro"/>
</dbReference>
<dbReference type="GO" id="GO:0045944">
    <property type="term" value="P:positive regulation of transcription by RNA polymerase II"/>
    <property type="evidence" value="ECO:0007669"/>
    <property type="project" value="TreeGrafter"/>
</dbReference>
<feature type="compositionally biased region" description="Basic residues" evidence="7">
    <location>
        <begin position="321"/>
        <end position="337"/>
    </location>
</feature>
<dbReference type="GO" id="GO:0090575">
    <property type="term" value="C:RNA polymerase II transcription regulator complex"/>
    <property type="evidence" value="ECO:0007669"/>
    <property type="project" value="TreeGrafter"/>
</dbReference>
<dbReference type="InterPro" id="IPR011598">
    <property type="entry name" value="bHLH_dom"/>
</dbReference>
<name>A0AAD5PI44_9FUNG</name>
<keyword evidence="2" id="KW-0238">DNA-binding</keyword>
<keyword evidence="4" id="KW-0804">Transcription</keyword>
<reference evidence="9" key="1">
    <citation type="journal article" date="2022" name="IScience">
        <title>Evolution of zygomycete secretomes and the origins of terrestrial fungal ecologies.</title>
        <authorList>
            <person name="Chang Y."/>
            <person name="Wang Y."/>
            <person name="Mondo S."/>
            <person name="Ahrendt S."/>
            <person name="Andreopoulos W."/>
            <person name="Barry K."/>
            <person name="Beard J."/>
            <person name="Benny G.L."/>
            <person name="Blankenship S."/>
            <person name="Bonito G."/>
            <person name="Cuomo C."/>
            <person name="Desiro A."/>
            <person name="Gervers K.A."/>
            <person name="Hundley H."/>
            <person name="Kuo A."/>
            <person name="LaButti K."/>
            <person name="Lang B.F."/>
            <person name="Lipzen A."/>
            <person name="O'Donnell K."/>
            <person name="Pangilinan J."/>
            <person name="Reynolds N."/>
            <person name="Sandor L."/>
            <person name="Smith M.E."/>
            <person name="Tsang A."/>
            <person name="Grigoriev I.V."/>
            <person name="Stajich J.E."/>
            <person name="Spatafora J.W."/>
        </authorList>
    </citation>
    <scope>NUCLEOTIDE SEQUENCE</scope>
    <source>
        <strain evidence="9">RSA 2281</strain>
    </source>
</reference>
<keyword evidence="6" id="KW-0175">Coiled coil</keyword>
<dbReference type="InterPro" id="IPR036638">
    <property type="entry name" value="HLH_DNA-bd_sf"/>
</dbReference>
<comment type="caution">
    <text evidence="9">The sequence shown here is derived from an EMBL/GenBank/DDBJ whole genome shotgun (WGS) entry which is preliminary data.</text>
</comment>